<comment type="caution">
    <text evidence="2">The sequence shown here is derived from an EMBL/GenBank/DDBJ whole genome shotgun (WGS) entry which is preliminary data.</text>
</comment>
<proteinExistence type="predicted"/>
<keyword evidence="1" id="KW-1133">Transmembrane helix</keyword>
<evidence type="ECO:0000313" key="2">
    <source>
        <dbReference type="EMBL" id="RUO41619.1"/>
    </source>
</evidence>
<protein>
    <recommendedName>
        <fullName evidence="4">O-antigen ligase domain-containing protein</fullName>
    </recommendedName>
</protein>
<dbReference type="EMBL" id="PIPR01000001">
    <property type="protein sequence ID" value="RUO41619.1"/>
    <property type="molecule type" value="Genomic_DNA"/>
</dbReference>
<evidence type="ECO:0000313" key="3">
    <source>
        <dbReference type="Proteomes" id="UP000287766"/>
    </source>
</evidence>
<evidence type="ECO:0008006" key="4">
    <source>
        <dbReference type="Google" id="ProtNLM"/>
    </source>
</evidence>
<evidence type="ECO:0000256" key="1">
    <source>
        <dbReference type="SAM" id="Phobius"/>
    </source>
</evidence>
<gene>
    <name evidence="2" type="ORF">CWE22_05530</name>
</gene>
<feature type="transmembrane region" description="Helical" evidence="1">
    <location>
        <begin position="375"/>
        <end position="400"/>
    </location>
</feature>
<keyword evidence="1" id="KW-0812">Transmembrane</keyword>
<feature type="transmembrane region" description="Helical" evidence="1">
    <location>
        <begin position="136"/>
        <end position="154"/>
    </location>
</feature>
<feature type="transmembrane region" description="Helical" evidence="1">
    <location>
        <begin position="102"/>
        <end position="124"/>
    </location>
</feature>
<feature type="transmembrane region" description="Helical" evidence="1">
    <location>
        <begin position="48"/>
        <end position="66"/>
    </location>
</feature>
<keyword evidence="3" id="KW-1185">Reference proteome</keyword>
<organism evidence="2 3">
    <name type="scientific">Pseudidiomarina aestuarii</name>
    <dbReference type="NCBI Taxonomy" id="624146"/>
    <lineage>
        <taxon>Bacteria</taxon>
        <taxon>Pseudomonadati</taxon>
        <taxon>Pseudomonadota</taxon>
        <taxon>Gammaproteobacteria</taxon>
        <taxon>Alteromonadales</taxon>
        <taxon>Idiomarinaceae</taxon>
        <taxon>Pseudidiomarina</taxon>
    </lineage>
</organism>
<feature type="transmembrane region" description="Helical" evidence="1">
    <location>
        <begin position="198"/>
        <end position="218"/>
    </location>
</feature>
<feature type="transmembrane region" description="Helical" evidence="1">
    <location>
        <begin position="335"/>
        <end position="355"/>
    </location>
</feature>
<feature type="transmembrane region" description="Helical" evidence="1">
    <location>
        <begin position="73"/>
        <end position="90"/>
    </location>
</feature>
<dbReference type="AlphaFoldDB" id="A0A7Z7EUA8"/>
<feature type="transmembrane region" description="Helical" evidence="1">
    <location>
        <begin position="224"/>
        <end position="243"/>
    </location>
</feature>
<accession>A0A7Z7EUA8</accession>
<sequence>MYDLTKFKSYKISTYSLLGIIFLSILVLQISRSIYIDIYSIVGTRLDLLGYLLSMMIGLMLFFWGIKKNIVRLFPVVLFLIFIILLALNVETKSEYSFKSILFSRFGLLTWFLYGIFTAISIAAIKSKFASRPGSITRTIPTLILILTLPVAWLTYTYLDERVFTISYQAVSNSATILILLLIFTFSSLINLESKDRFLNLSIYFFLLICTCFVYAISLMQSTSIIAFWLVALPLTLATLILNKISISRLLSFFIFILLVLFLTVNLFLDGLLSDTRFSSLAEGDWVLSSVQTRYELLQSFSSQFNVAPILGNYSAEIIAGSGEGKFMHSLPLSLLTHTGLIGFGLFFVMLFSVVKSEYSAIESNGDSRETVIGFRMLLLILFLSTSYTFFTWIPLWFMLGFSSIKKNKFS</sequence>
<keyword evidence="1" id="KW-0472">Membrane</keyword>
<dbReference type="Proteomes" id="UP000287766">
    <property type="component" value="Unassembled WGS sequence"/>
</dbReference>
<reference evidence="3" key="1">
    <citation type="journal article" date="2018" name="Front. Microbiol.">
        <title>Genome-Based Analysis Reveals the Taxonomy and Diversity of the Family Idiomarinaceae.</title>
        <authorList>
            <person name="Liu Y."/>
            <person name="Lai Q."/>
            <person name="Shao Z."/>
        </authorList>
    </citation>
    <scope>NUCLEOTIDE SEQUENCE [LARGE SCALE GENOMIC DNA]</scope>
    <source>
        <strain evidence="3">KYW314</strain>
    </source>
</reference>
<feature type="transmembrane region" description="Helical" evidence="1">
    <location>
        <begin position="166"/>
        <end position="186"/>
    </location>
</feature>
<feature type="transmembrane region" description="Helical" evidence="1">
    <location>
        <begin position="12"/>
        <end position="36"/>
    </location>
</feature>
<feature type="transmembrane region" description="Helical" evidence="1">
    <location>
        <begin position="250"/>
        <end position="269"/>
    </location>
</feature>
<name>A0A7Z7EUA8_9GAMM</name>